<protein>
    <submittedName>
        <fullName evidence="2">SunS family peptide S-glycosyltransferase</fullName>
    </submittedName>
</protein>
<gene>
    <name evidence="2" type="ORF">BLX06_27600</name>
</gene>
<name>A0A9X6B4A1_BACCE</name>
<dbReference type="Gene3D" id="3.90.550.10">
    <property type="entry name" value="Spore Coat Polysaccharide Biosynthesis Protein SpsA, Chain A"/>
    <property type="match status" value="1"/>
</dbReference>
<organism evidence="2 3">
    <name type="scientific">Bacillus cereus</name>
    <dbReference type="NCBI Taxonomy" id="1396"/>
    <lineage>
        <taxon>Bacteria</taxon>
        <taxon>Bacillati</taxon>
        <taxon>Bacillota</taxon>
        <taxon>Bacilli</taxon>
        <taxon>Bacillales</taxon>
        <taxon>Bacillaceae</taxon>
        <taxon>Bacillus</taxon>
        <taxon>Bacillus cereus group</taxon>
    </lineage>
</organism>
<comment type="caution">
    <text evidence="2">The sequence shown here is derived from an EMBL/GenBank/DDBJ whole genome shotgun (WGS) entry which is preliminary data.</text>
</comment>
<dbReference type="InterPro" id="IPR001173">
    <property type="entry name" value="Glyco_trans_2-like"/>
</dbReference>
<feature type="domain" description="Glycosyltransferase 2-like" evidence="1">
    <location>
        <begin position="64"/>
        <end position="187"/>
    </location>
</feature>
<sequence>MLNNLNKLTQDLSLKFPNSSLLQDIQLIKEVNTMQHIKINFKESLEEMVNKYQKLKSPSITCGILTYNEERCIKRCLNSIINEFDEIIIIDSLSTDNTVGIIKQHFPNTKLIFENWINDFSFHRNKIINLASTDWIYFIDADNTYDIKNKGKAKRIAKLLDFLKIKCVVSPIITEHNGHIYTDTRRLFSLKNNLLFTGKVHEEPIFIDKTIPNNITVNIYVHHDGYNPKIVNQITKNKRNIELTKQMINIEPKNPKWLFFYARELEQGNKDSTLIKNVLLEGIELYNSIPDKHYYLDTMLLLCKILFQTNDFKKLNELLKLLEQNFPNCSDITYYKTALIFLDIQLKAKKLINYLQINLDNPEENKYSLINSTNDHIKYTMLKLHFFLGEWDQSIDIYRNLKSREIQKEFLEYANNLKEKLNEI</sequence>
<evidence type="ECO:0000313" key="3">
    <source>
        <dbReference type="Proteomes" id="UP000190641"/>
    </source>
</evidence>
<dbReference type="Pfam" id="PF00535">
    <property type="entry name" value="Glycos_transf_2"/>
    <property type="match status" value="1"/>
</dbReference>
<evidence type="ECO:0000313" key="2">
    <source>
        <dbReference type="EMBL" id="OOR71967.1"/>
    </source>
</evidence>
<dbReference type="PANTHER" id="PTHR43630:SF2">
    <property type="entry name" value="GLYCOSYLTRANSFERASE"/>
    <property type="match status" value="1"/>
</dbReference>
<dbReference type="SUPFAM" id="SSF53448">
    <property type="entry name" value="Nucleotide-diphospho-sugar transferases"/>
    <property type="match status" value="1"/>
</dbReference>
<dbReference type="AlphaFoldDB" id="A0A9X6B4A1"/>
<proteinExistence type="predicted"/>
<dbReference type="RefSeq" id="WP_078187486.1">
    <property type="nucleotide sequence ID" value="NZ_MUAU01000152.1"/>
</dbReference>
<reference evidence="2 3" key="1">
    <citation type="submission" date="2017-01" db="EMBL/GenBank/DDBJ databases">
        <title>Bacillus cereus isolates.</title>
        <authorList>
            <person name="Beno S.M."/>
        </authorList>
    </citation>
    <scope>NUCLEOTIDE SEQUENCE [LARGE SCALE GENOMIC DNA]</scope>
    <source>
        <strain evidence="2 3">FSL K6-1030</strain>
    </source>
</reference>
<dbReference type="EMBL" id="MUAU01000152">
    <property type="protein sequence ID" value="OOR71967.1"/>
    <property type="molecule type" value="Genomic_DNA"/>
</dbReference>
<dbReference type="NCBIfam" id="TIGR04195">
    <property type="entry name" value="S_glycosyl_SunS"/>
    <property type="match status" value="1"/>
</dbReference>
<dbReference type="PANTHER" id="PTHR43630">
    <property type="entry name" value="POLY-BETA-1,6-N-ACETYL-D-GLUCOSAMINE SYNTHASE"/>
    <property type="match status" value="1"/>
</dbReference>
<dbReference type="InterPro" id="IPR029044">
    <property type="entry name" value="Nucleotide-diphossugar_trans"/>
</dbReference>
<accession>A0A9X6B4A1</accession>
<dbReference type="InterPro" id="IPR026499">
    <property type="entry name" value="S_glycosyl_SunS"/>
</dbReference>
<evidence type="ECO:0000259" key="1">
    <source>
        <dbReference type="Pfam" id="PF00535"/>
    </source>
</evidence>
<dbReference type="Proteomes" id="UP000190641">
    <property type="component" value="Unassembled WGS sequence"/>
</dbReference>